<feature type="compositionally biased region" description="Polar residues" evidence="1">
    <location>
        <begin position="146"/>
        <end position="158"/>
    </location>
</feature>
<dbReference type="Proteomes" id="UP000557268">
    <property type="component" value="Unassembled WGS sequence"/>
</dbReference>
<dbReference type="PANTHER" id="PTHR16524:SF2">
    <property type="entry name" value="CELL DEATH REGULATOR AVEN"/>
    <property type="match status" value="1"/>
</dbReference>
<evidence type="ECO:0000256" key="1">
    <source>
        <dbReference type="SAM" id="MobiDB-lite"/>
    </source>
</evidence>
<feature type="compositionally biased region" description="Basic and acidic residues" evidence="1">
    <location>
        <begin position="226"/>
        <end position="238"/>
    </location>
</feature>
<dbReference type="GO" id="GO:0010972">
    <property type="term" value="P:negative regulation of G2/M transition of mitotic cell cycle"/>
    <property type="evidence" value="ECO:0007669"/>
    <property type="project" value="TreeGrafter"/>
</dbReference>
<evidence type="ECO:0000313" key="3">
    <source>
        <dbReference type="Proteomes" id="UP000557268"/>
    </source>
</evidence>
<gene>
    <name evidence="2" type="primary">Aven</name>
    <name evidence="2" type="ORF">HYLPRA_R13175</name>
</gene>
<reference evidence="2 3" key="1">
    <citation type="submission" date="2019-09" db="EMBL/GenBank/DDBJ databases">
        <title>Bird 10,000 Genomes (B10K) Project - Family phase.</title>
        <authorList>
            <person name="Zhang G."/>
        </authorList>
    </citation>
    <scope>NUCLEOTIDE SEQUENCE [LARGE SCALE GENOMIC DNA]</scope>
    <source>
        <strain evidence="2">B10K-DU-001-70</strain>
        <tissue evidence="2">Muscle</tissue>
    </source>
</reference>
<evidence type="ECO:0000313" key="2">
    <source>
        <dbReference type="EMBL" id="NWU40897.1"/>
    </source>
</evidence>
<dbReference type="PANTHER" id="PTHR16524">
    <property type="entry name" value="CELL DEATH REGULATOR AVEN"/>
    <property type="match status" value="1"/>
</dbReference>
<dbReference type="EMBL" id="VYXD01010236">
    <property type="protein sequence ID" value="NWU40897.1"/>
    <property type="molecule type" value="Genomic_DNA"/>
</dbReference>
<dbReference type="InterPro" id="IPR026187">
    <property type="entry name" value="Aven"/>
</dbReference>
<comment type="caution">
    <text evidence="2">The sequence shown here is derived from an EMBL/GenBank/DDBJ whole genome shotgun (WGS) entry which is preliminary data.</text>
</comment>
<feature type="region of interest" description="Disordered" evidence="1">
    <location>
        <begin position="146"/>
        <end position="194"/>
    </location>
</feature>
<feature type="compositionally biased region" description="Polar residues" evidence="1">
    <location>
        <begin position="211"/>
        <end position="225"/>
    </location>
</feature>
<accession>A0A7K5WI30</accession>
<feature type="compositionally biased region" description="Low complexity" evidence="1">
    <location>
        <begin position="251"/>
        <end position="262"/>
    </location>
</feature>
<dbReference type="AlphaFoldDB" id="A0A7K5WI30"/>
<organism evidence="2 3">
    <name type="scientific">Hylia prasina</name>
    <name type="common">green hylia</name>
    <dbReference type="NCBI Taxonomy" id="208073"/>
    <lineage>
        <taxon>Eukaryota</taxon>
        <taxon>Metazoa</taxon>
        <taxon>Chordata</taxon>
        <taxon>Craniata</taxon>
        <taxon>Vertebrata</taxon>
        <taxon>Euteleostomi</taxon>
        <taxon>Archelosauria</taxon>
        <taxon>Archosauria</taxon>
        <taxon>Dinosauria</taxon>
        <taxon>Saurischia</taxon>
        <taxon>Theropoda</taxon>
        <taxon>Coelurosauria</taxon>
        <taxon>Aves</taxon>
        <taxon>Neognathae</taxon>
        <taxon>Neoaves</taxon>
        <taxon>Telluraves</taxon>
        <taxon>Australaves</taxon>
        <taxon>Passeriformes</taxon>
        <taxon>Sylvioidea</taxon>
        <taxon>Sylviidae</taxon>
        <taxon>Acrocephalinae</taxon>
        <taxon>Hylia</taxon>
    </lineage>
</organism>
<protein>
    <submittedName>
        <fullName evidence="2">AVEN regulator</fullName>
    </submittedName>
</protein>
<feature type="non-terminal residue" evidence="2">
    <location>
        <position position="1"/>
    </location>
</feature>
<name>A0A7K5WI30_9SYLV</name>
<proteinExistence type="predicted"/>
<sequence>QVEEDDDTESQHEEEKEEVKCYSRRKVFSNWSRYEDTEKEAQSEVGESQRGTDFSVLLSSAGDSFTQFRFADEKEWDKENTCHKQFSALSVDCQSLVQALQELPLHLRLNVAADLVQASTPLEIPQMKYKIFDDGKKREQLFRQSLAPSETRLSSDPVGNSVAPSEPGSKNGSRENARESFQRVHPLSNQDPDHLDEELDLLLNLEAPISTENRPASGTFSCSISNEKDLQSDCKENEPLQVDMPEEKKTSSQQQQQQSTSKDVTEEELEDWLDSMIA</sequence>
<keyword evidence="3" id="KW-1185">Reference proteome</keyword>
<feature type="compositionally biased region" description="Basic and acidic residues" evidence="1">
    <location>
        <begin position="172"/>
        <end position="182"/>
    </location>
</feature>
<feature type="compositionally biased region" description="Acidic residues" evidence="1">
    <location>
        <begin position="265"/>
        <end position="278"/>
    </location>
</feature>
<feature type="region of interest" description="Disordered" evidence="1">
    <location>
        <begin position="211"/>
        <end position="278"/>
    </location>
</feature>
<feature type="non-terminal residue" evidence="2">
    <location>
        <position position="278"/>
    </location>
</feature>